<evidence type="ECO:0000313" key="3">
    <source>
        <dbReference type="EMBL" id="ACO65184.1"/>
    </source>
</evidence>
<accession>C1EAD1</accession>
<protein>
    <recommendedName>
        <fullName evidence="2">DUF4346 domain-containing protein</fullName>
    </recommendedName>
</protein>
<evidence type="ECO:0000313" key="4">
    <source>
        <dbReference type="Proteomes" id="UP000002009"/>
    </source>
</evidence>
<name>C1EAD1_MICCC</name>
<sequence length="184" mass="19887">MTAASAAASSVLRVTPAPASRPRALVCPLRAVVAGKGSYPLPVEDDERTKRGGAAESAPPSFSRREIDDELSNRWIDLDPAGYYLISVDHNRGVIRAAHFLNVIDKEGRACDPMTGEVIPCDGSYKPAVHKTFSGRTAKELSVKILESEEGQGTVTMLVHANYLGREFQRAEACLVSGDKYVQD</sequence>
<proteinExistence type="predicted"/>
<evidence type="ECO:0000256" key="1">
    <source>
        <dbReference type="SAM" id="MobiDB-lite"/>
    </source>
</evidence>
<feature type="domain" description="DUF4346" evidence="2">
    <location>
        <begin position="78"/>
        <end position="184"/>
    </location>
</feature>
<dbReference type="AlphaFoldDB" id="C1EAD1"/>
<reference evidence="3 4" key="1">
    <citation type="journal article" date="2009" name="Science">
        <title>Green evolution and dynamic adaptations revealed by genomes of the marine picoeukaryotes Micromonas.</title>
        <authorList>
            <person name="Worden A.Z."/>
            <person name="Lee J.H."/>
            <person name="Mock T."/>
            <person name="Rouze P."/>
            <person name="Simmons M.P."/>
            <person name="Aerts A.L."/>
            <person name="Allen A.E."/>
            <person name="Cuvelier M.L."/>
            <person name="Derelle E."/>
            <person name="Everett M.V."/>
            <person name="Foulon E."/>
            <person name="Grimwood J."/>
            <person name="Gundlach H."/>
            <person name="Henrissat B."/>
            <person name="Napoli C."/>
            <person name="McDonald S.M."/>
            <person name="Parker M.S."/>
            <person name="Rombauts S."/>
            <person name="Salamov A."/>
            <person name="Von Dassow P."/>
            <person name="Badger J.H."/>
            <person name="Coutinho P.M."/>
            <person name="Demir E."/>
            <person name="Dubchak I."/>
            <person name="Gentemann C."/>
            <person name="Eikrem W."/>
            <person name="Gready J.E."/>
            <person name="John U."/>
            <person name="Lanier W."/>
            <person name="Lindquist E.A."/>
            <person name="Lucas S."/>
            <person name="Mayer K.F."/>
            <person name="Moreau H."/>
            <person name="Not F."/>
            <person name="Otillar R."/>
            <person name="Panaud O."/>
            <person name="Pangilinan J."/>
            <person name="Paulsen I."/>
            <person name="Piegu B."/>
            <person name="Poliakov A."/>
            <person name="Robbens S."/>
            <person name="Schmutz J."/>
            <person name="Toulza E."/>
            <person name="Wyss T."/>
            <person name="Zelensky A."/>
            <person name="Zhou K."/>
            <person name="Armbrust E.V."/>
            <person name="Bhattacharya D."/>
            <person name="Goodenough U.W."/>
            <person name="Van de Peer Y."/>
            <person name="Grigoriev I.V."/>
        </authorList>
    </citation>
    <scope>NUCLEOTIDE SEQUENCE [LARGE SCALE GENOMIC DNA]</scope>
    <source>
        <strain evidence="4">RCC299 / NOUM17</strain>
    </source>
</reference>
<evidence type="ECO:0000259" key="2">
    <source>
        <dbReference type="Pfam" id="PF14251"/>
    </source>
</evidence>
<dbReference type="eggNOG" id="ENOG502S9JZ">
    <property type="taxonomic scope" value="Eukaryota"/>
</dbReference>
<dbReference type="OMA" id="AKHFTNI"/>
<organism evidence="3 4">
    <name type="scientific">Micromonas commoda (strain RCC299 / NOUM17 / CCMP2709)</name>
    <name type="common">Picoplanktonic green alga</name>
    <dbReference type="NCBI Taxonomy" id="296587"/>
    <lineage>
        <taxon>Eukaryota</taxon>
        <taxon>Viridiplantae</taxon>
        <taxon>Chlorophyta</taxon>
        <taxon>Mamiellophyceae</taxon>
        <taxon>Mamiellales</taxon>
        <taxon>Mamiellaceae</taxon>
        <taxon>Micromonas</taxon>
    </lineage>
</organism>
<dbReference type="OrthoDB" id="2138860at2759"/>
<dbReference type="Pfam" id="PF14251">
    <property type="entry name" value="PterinBD-DUF4346"/>
    <property type="match status" value="1"/>
</dbReference>
<dbReference type="InterPro" id="IPR025595">
    <property type="entry name" value="PterinBD-DUF4346"/>
</dbReference>
<dbReference type="EMBL" id="CP001328">
    <property type="protein sequence ID" value="ACO65184.1"/>
    <property type="molecule type" value="Genomic_DNA"/>
</dbReference>
<dbReference type="KEGG" id="mis:MICPUN_60030"/>
<feature type="region of interest" description="Disordered" evidence="1">
    <location>
        <begin position="40"/>
        <end position="65"/>
    </location>
</feature>
<dbReference type="GeneID" id="8244871"/>
<dbReference type="InParanoid" id="C1EAD1"/>
<dbReference type="STRING" id="296587.C1EAD1"/>
<keyword evidence="4" id="KW-1185">Reference proteome</keyword>
<dbReference type="Proteomes" id="UP000002009">
    <property type="component" value="Chromosome 7"/>
</dbReference>
<dbReference type="RefSeq" id="XP_002503926.1">
    <property type="nucleotide sequence ID" value="XM_002503880.1"/>
</dbReference>
<gene>
    <name evidence="3" type="ORF">MICPUN_60030</name>
</gene>